<feature type="compositionally biased region" description="Basic and acidic residues" evidence="1">
    <location>
        <begin position="213"/>
        <end position="226"/>
    </location>
</feature>
<protein>
    <submittedName>
        <fullName evidence="2">Uncharacterized protein</fullName>
    </submittedName>
</protein>
<name>A0A1R1YBD3_9FUNG</name>
<proteinExistence type="predicted"/>
<evidence type="ECO:0000256" key="1">
    <source>
        <dbReference type="SAM" id="MobiDB-lite"/>
    </source>
</evidence>
<gene>
    <name evidence="2" type="ORF">AYI69_g4795</name>
</gene>
<dbReference type="EMBL" id="LSSM01001924">
    <property type="protein sequence ID" value="OMJ23986.1"/>
    <property type="molecule type" value="Genomic_DNA"/>
</dbReference>
<feature type="region of interest" description="Disordered" evidence="1">
    <location>
        <begin position="205"/>
        <end position="234"/>
    </location>
</feature>
<dbReference type="AlphaFoldDB" id="A0A1R1YBD3"/>
<reference evidence="3" key="1">
    <citation type="submission" date="2017-01" db="EMBL/GenBank/DDBJ databases">
        <authorList>
            <person name="Wang Y."/>
            <person name="White M."/>
            <person name="Kvist S."/>
            <person name="Moncalvo J.-M."/>
        </authorList>
    </citation>
    <scope>NUCLEOTIDE SEQUENCE [LARGE SCALE GENOMIC DNA]</scope>
    <source>
        <strain evidence="3">ID-206-W2</strain>
    </source>
</reference>
<evidence type="ECO:0000313" key="3">
    <source>
        <dbReference type="Proteomes" id="UP000187429"/>
    </source>
</evidence>
<comment type="caution">
    <text evidence="2">The sequence shown here is derived from an EMBL/GenBank/DDBJ whole genome shotgun (WGS) entry which is preliminary data.</text>
</comment>
<dbReference type="OrthoDB" id="5675194at2759"/>
<organism evidence="2 3">
    <name type="scientific">Smittium culicis</name>
    <dbReference type="NCBI Taxonomy" id="133412"/>
    <lineage>
        <taxon>Eukaryota</taxon>
        <taxon>Fungi</taxon>
        <taxon>Fungi incertae sedis</taxon>
        <taxon>Zoopagomycota</taxon>
        <taxon>Kickxellomycotina</taxon>
        <taxon>Harpellomycetes</taxon>
        <taxon>Harpellales</taxon>
        <taxon>Legeriomycetaceae</taxon>
        <taxon>Smittium</taxon>
    </lineage>
</organism>
<keyword evidence="3" id="KW-1185">Reference proteome</keyword>
<sequence length="656" mass="74935">MFTINNDKISGVSNSQLSKSVYNIDNSKEGSLFKPKGNEEKLFQKQSDKEGMNLKEVVMSNNFYTEASIKNNVDSITSNQIYVSNLTSVKKLSKSIFEEFYDISRSENSKYNNTPQRISTYNHQKGDFYPKVLSSNKTLVSIPRNIDFKIVNYSSSPELNNNKDKAENDGYMYSPSLQSVTHDKLSNEKFNNSYISDDANILGDKSNKSSLIHGDDSRKKSDRRGSIQEQGFGEDKKFEADDTASYLDSDFCQRKDTKNLHKSKSELFQKENFFYMGKADDEKNANKNKIRPNLLNLLCSTDNQMHFLQISDKRGSSDSTVYNSGSESTILSTNAADMIINREKDRNQSDSIFQNQTVNLSSELKMRRTNTNLDNDSFFYNLKKNQSTPQLSCMTDLKYTSSSEEFNLSGSLELEYKKKIYELKDKVNSLLYQNVKLQSKLSKYRKKSTGGCCEGHKEGGLYTSDVRNEFKEMERVEGIGVNRITGNNRDEGIATRNAKDNEGSYKDRIWQLDNLDSSRDGYRTAVSTFGMDYSTVLELAKQQEEMEQERSKIMIQQERSKIMMQQGSSRIMENPSSARKSPERGSNAFIIEPELVKVECPELDGLVSELKSIDLGSEYEVPDNIINLQDNIEAYSMMIEKELDNIKKNLSLKVRF</sequence>
<dbReference type="Proteomes" id="UP000187429">
    <property type="component" value="Unassembled WGS sequence"/>
</dbReference>
<accession>A0A1R1YBD3</accession>
<evidence type="ECO:0000313" key="2">
    <source>
        <dbReference type="EMBL" id="OMJ23986.1"/>
    </source>
</evidence>